<name>A0A165IEV9_9BASI</name>
<feature type="compositionally biased region" description="Low complexity" evidence="1">
    <location>
        <begin position="138"/>
        <end position="148"/>
    </location>
</feature>
<feature type="compositionally biased region" description="Polar residues" evidence="1">
    <location>
        <begin position="125"/>
        <end position="136"/>
    </location>
</feature>
<keyword evidence="3" id="KW-1185">Reference proteome</keyword>
<sequence length="181" mass="19613">MPSLFTPRRIGSPLESTLSGTPSPAPSAWGPADVEHTWSAVKEEPGSYTIHADFLQATQGMRIDDSTGDVDADMDAYQEEPVCRIPSRLAMLMCLQVHSPAAKDFTIPVLQLQPPTPLLFQSPQHSNAPTSPTPTDGSPVILLSPSRSSSVSPVRKRFIMGPREGCEKCRLKVPGHYGHVE</sequence>
<dbReference type="AlphaFoldDB" id="A0A165IEV9"/>
<evidence type="ECO:0000313" key="2">
    <source>
        <dbReference type="EMBL" id="KZT60481.1"/>
    </source>
</evidence>
<feature type="region of interest" description="Disordered" evidence="1">
    <location>
        <begin position="118"/>
        <end position="148"/>
    </location>
</feature>
<protein>
    <submittedName>
        <fullName evidence="2">Uncharacterized protein</fullName>
    </submittedName>
</protein>
<dbReference type="EMBL" id="KV423931">
    <property type="protein sequence ID" value="KZT60481.1"/>
    <property type="molecule type" value="Genomic_DNA"/>
</dbReference>
<organism evidence="2 3">
    <name type="scientific">Calocera cornea HHB12733</name>
    <dbReference type="NCBI Taxonomy" id="1353952"/>
    <lineage>
        <taxon>Eukaryota</taxon>
        <taxon>Fungi</taxon>
        <taxon>Dikarya</taxon>
        <taxon>Basidiomycota</taxon>
        <taxon>Agaricomycotina</taxon>
        <taxon>Dacrymycetes</taxon>
        <taxon>Dacrymycetales</taxon>
        <taxon>Dacrymycetaceae</taxon>
        <taxon>Calocera</taxon>
    </lineage>
</organism>
<evidence type="ECO:0000313" key="3">
    <source>
        <dbReference type="Proteomes" id="UP000076842"/>
    </source>
</evidence>
<reference evidence="2 3" key="1">
    <citation type="journal article" date="2016" name="Mol. Biol. Evol.">
        <title>Comparative Genomics of Early-Diverging Mushroom-Forming Fungi Provides Insights into the Origins of Lignocellulose Decay Capabilities.</title>
        <authorList>
            <person name="Nagy L.G."/>
            <person name="Riley R."/>
            <person name="Tritt A."/>
            <person name="Adam C."/>
            <person name="Daum C."/>
            <person name="Floudas D."/>
            <person name="Sun H."/>
            <person name="Yadav J.S."/>
            <person name="Pangilinan J."/>
            <person name="Larsson K.H."/>
            <person name="Matsuura K."/>
            <person name="Barry K."/>
            <person name="Labutti K."/>
            <person name="Kuo R."/>
            <person name="Ohm R.A."/>
            <person name="Bhattacharya S.S."/>
            <person name="Shirouzu T."/>
            <person name="Yoshinaga Y."/>
            <person name="Martin F.M."/>
            <person name="Grigoriev I.V."/>
            <person name="Hibbett D.S."/>
        </authorList>
    </citation>
    <scope>NUCLEOTIDE SEQUENCE [LARGE SCALE GENOMIC DNA]</scope>
    <source>
        <strain evidence="2 3">HHB12733</strain>
    </source>
</reference>
<gene>
    <name evidence="2" type="ORF">CALCODRAFT_120251</name>
</gene>
<proteinExistence type="predicted"/>
<evidence type="ECO:0000256" key="1">
    <source>
        <dbReference type="SAM" id="MobiDB-lite"/>
    </source>
</evidence>
<dbReference type="OrthoDB" id="3200438at2759"/>
<accession>A0A165IEV9</accession>
<dbReference type="Proteomes" id="UP000076842">
    <property type="component" value="Unassembled WGS sequence"/>
</dbReference>
<feature type="region of interest" description="Disordered" evidence="1">
    <location>
        <begin position="1"/>
        <end position="31"/>
    </location>
</feature>
<dbReference type="InParanoid" id="A0A165IEV9"/>